<keyword evidence="7 10" id="KW-0626">Porin</keyword>
<evidence type="ECO:0000256" key="7">
    <source>
        <dbReference type="ARBA" id="ARBA00023114"/>
    </source>
</evidence>
<evidence type="ECO:0000256" key="5">
    <source>
        <dbReference type="ARBA" id="ARBA00022729"/>
    </source>
</evidence>
<evidence type="ECO:0000256" key="4">
    <source>
        <dbReference type="ARBA" id="ARBA00022692"/>
    </source>
</evidence>
<feature type="chain" id="PRO_5033091211" description="Porin" evidence="10">
    <location>
        <begin position="27"/>
        <end position="490"/>
    </location>
</feature>
<keyword evidence="9 10" id="KW-0998">Cell outer membrane</keyword>
<dbReference type="GO" id="GO:0006811">
    <property type="term" value="P:monoatomic ion transport"/>
    <property type="evidence" value="ECO:0007669"/>
    <property type="project" value="UniProtKB-KW"/>
</dbReference>
<dbReference type="AlphaFoldDB" id="A0A7S8HBJ8"/>
<dbReference type="GO" id="GO:0009279">
    <property type="term" value="C:cell outer membrane"/>
    <property type="evidence" value="ECO:0007669"/>
    <property type="project" value="UniProtKB-SubCell"/>
</dbReference>
<keyword evidence="3 10" id="KW-1134">Transmembrane beta strand</keyword>
<dbReference type="KEGG" id="kmn:HW532_08070"/>
<reference evidence="11 12" key="1">
    <citation type="submission" date="2020-06" db="EMBL/GenBank/DDBJ databases">
        <title>Genome sequence of 2 isolates from Red Sea Mangroves.</title>
        <authorList>
            <person name="Sefrji F."/>
            <person name="Michoud G."/>
            <person name="Merlino G."/>
            <person name="Daffonchio D."/>
        </authorList>
    </citation>
    <scope>NUCLEOTIDE SEQUENCE [LARGE SCALE GENOMIC DNA]</scope>
    <source>
        <strain evidence="11 12">R1DC25</strain>
    </source>
</reference>
<evidence type="ECO:0000256" key="8">
    <source>
        <dbReference type="ARBA" id="ARBA00023136"/>
    </source>
</evidence>
<feature type="signal peptide" evidence="10">
    <location>
        <begin position="1"/>
        <end position="26"/>
    </location>
</feature>
<keyword evidence="6 10" id="KW-0406">Ion transport</keyword>
<keyword evidence="4 10" id="KW-0812">Transmembrane</keyword>
<keyword evidence="5 10" id="KW-0732">Signal</keyword>
<proteinExistence type="inferred from homology"/>
<keyword evidence="8 10" id="KW-0472">Membrane</keyword>
<keyword evidence="2 10" id="KW-0813">Transport</keyword>
<comment type="subcellular location">
    <subcellularLocation>
        <location evidence="10">Cell outer membrane</location>
        <topology evidence="10">Multi-pass membrane protein</topology>
    </subcellularLocation>
</comment>
<accession>A0A7S8HBJ8</accession>
<evidence type="ECO:0000256" key="9">
    <source>
        <dbReference type="ARBA" id="ARBA00023237"/>
    </source>
</evidence>
<sequence>MTNSKWLRRALLGGVAVTVMSTGAQADELTALKAQLQALQSRVNQLEAQPAASSQLPEGASFITFKRGTEATADWNTARVGDAVPNDRGFTIAITPTADLPAPVHEVTVSGYVKGDVIYDFNQDLGNAFSFTGITDDPDSAEHIRLHAEQSRFRIKSRSDTSIGQIRTLIEGDFWGGDFRLRHAWGEWDMTPNLTLGVGRYWRNFMSLITGVSTVDFNGPIGLIGTSRNNQVRLTYHDGPMEFAVSIEDPTGDSSQGNGNDLLTGVLGTFTTGSPTTTISVETGGASDNLPDLNARFQYSAPGGWEFLVSGMLRNFHTDGDLGFDGDSALGWAVQGAVNFNLGDIATLTTSVMYGDGIGNYLYGASYGAYVDLNGDIKTIEGLGVFAGLSFDVTEATTFNVGWGWAKMNSGDTRKAADLYGEEMNREIMSVHANVMWQPVREMRLGWEVIWADRKYRDGGGYDAATDTVLDGSNEHGDAWRAQFGAWFFF</sequence>
<dbReference type="EMBL" id="CP058214">
    <property type="protein sequence ID" value="QPC42660.1"/>
    <property type="molecule type" value="Genomic_DNA"/>
</dbReference>
<protein>
    <recommendedName>
        <fullName evidence="10">Porin</fullName>
    </recommendedName>
</protein>
<evidence type="ECO:0000256" key="2">
    <source>
        <dbReference type="ARBA" id="ARBA00022448"/>
    </source>
</evidence>
<dbReference type="Proteomes" id="UP000593594">
    <property type="component" value="Chromosome"/>
</dbReference>
<dbReference type="GO" id="GO:0015288">
    <property type="term" value="F:porin activity"/>
    <property type="evidence" value="ECO:0007669"/>
    <property type="project" value="UniProtKB-KW"/>
</dbReference>
<evidence type="ECO:0000256" key="6">
    <source>
        <dbReference type="ARBA" id="ARBA00023065"/>
    </source>
</evidence>
<evidence type="ECO:0000256" key="1">
    <source>
        <dbReference type="ARBA" id="ARBA00009521"/>
    </source>
</evidence>
<keyword evidence="12" id="KW-1185">Reference proteome</keyword>
<dbReference type="RefSeq" id="WP_213163896.1">
    <property type="nucleotide sequence ID" value="NZ_CP058214.1"/>
</dbReference>
<name>A0A7S8HBJ8_9HYPH</name>
<dbReference type="GO" id="GO:0046930">
    <property type="term" value="C:pore complex"/>
    <property type="evidence" value="ECO:0007669"/>
    <property type="project" value="UniProtKB-KW"/>
</dbReference>
<comment type="function">
    <text evidence="10">Forms passive diffusion pores that allow small molecular weight hydrophilic materials across the outer membrane.</text>
</comment>
<comment type="similarity">
    <text evidence="1 10">Belongs to the alphaproteobacteria porin family.</text>
</comment>
<gene>
    <name evidence="11" type="ORF">HW532_08070</name>
</gene>
<dbReference type="SUPFAM" id="SSF56935">
    <property type="entry name" value="Porins"/>
    <property type="match status" value="1"/>
</dbReference>
<evidence type="ECO:0000313" key="11">
    <source>
        <dbReference type="EMBL" id="QPC42660.1"/>
    </source>
</evidence>
<evidence type="ECO:0000256" key="3">
    <source>
        <dbReference type="ARBA" id="ARBA00022452"/>
    </source>
</evidence>
<comment type="domain">
    <text evidence="10">Consists of 16-stranded beta-barrel sheets, with large surface-exposed loops, that form a transmembrane pore at the center of each barrel. The pore is partially ocluded by a peptide loop that folds into the pore lumen.</text>
</comment>
<evidence type="ECO:0000313" key="12">
    <source>
        <dbReference type="Proteomes" id="UP000593594"/>
    </source>
</evidence>
<dbReference type="InterPro" id="IPR003684">
    <property type="entry name" value="Porin_alphabac"/>
</dbReference>
<dbReference type="Pfam" id="PF02530">
    <property type="entry name" value="Porin_2"/>
    <property type="match status" value="1"/>
</dbReference>
<evidence type="ECO:0000256" key="10">
    <source>
        <dbReference type="RuleBase" id="RU364005"/>
    </source>
</evidence>
<organism evidence="11 12">
    <name type="scientific">Kaustia mangrovi</name>
    <dbReference type="NCBI Taxonomy" id="2593653"/>
    <lineage>
        <taxon>Bacteria</taxon>
        <taxon>Pseudomonadati</taxon>
        <taxon>Pseudomonadota</taxon>
        <taxon>Alphaproteobacteria</taxon>
        <taxon>Hyphomicrobiales</taxon>
        <taxon>Parvibaculaceae</taxon>
        <taxon>Kaustia</taxon>
    </lineage>
</organism>